<evidence type="ECO:0000313" key="2">
    <source>
        <dbReference type="EMBL" id="CZT09691.1"/>
    </source>
</evidence>
<reference evidence="3" key="1">
    <citation type="submission" date="2016-03" db="EMBL/GenBank/DDBJ databases">
        <authorList>
            <person name="Ploux O."/>
        </authorList>
    </citation>
    <scope>NUCLEOTIDE SEQUENCE [LARGE SCALE GENOMIC DNA]</scope>
    <source>
        <strain evidence="3">UK7</strain>
    </source>
</reference>
<name>A0A1E1LGP0_9HELO</name>
<protein>
    <submittedName>
        <fullName evidence="2">Uncharacterized protein</fullName>
    </submittedName>
</protein>
<gene>
    <name evidence="2" type="ORF">RCO7_03764</name>
</gene>
<dbReference type="EMBL" id="FJUW01000051">
    <property type="protein sequence ID" value="CZT09691.1"/>
    <property type="molecule type" value="Genomic_DNA"/>
</dbReference>
<evidence type="ECO:0000313" key="3">
    <source>
        <dbReference type="Proteomes" id="UP000178129"/>
    </source>
</evidence>
<dbReference type="InParanoid" id="A0A1E1LGP0"/>
<feature type="chain" id="PRO_5009447149" evidence="1">
    <location>
        <begin position="19"/>
        <end position="79"/>
    </location>
</feature>
<accession>A0A1E1LGP0</accession>
<keyword evidence="1" id="KW-0732">Signal</keyword>
<evidence type="ECO:0000256" key="1">
    <source>
        <dbReference type="SAM" id="SignalP"/>
    </source>
</evidence>
<proteinExistence type="predicted"/>
<feature type="signal peptide" evidence="1">
    <location>
        <begin position="1"/>
        <end position="18"/>
    </location>
</feature>
<keyword evidence="3" id="KW-1185">Reference proteome</keyword>
<comment type="caution">
    <text evidence="2">The sequence shown here is derived from an EMBL/GenBank/DDBJ whole genome shotgun (WGS) entry which is preliminary data.</text>
</comment>
<dbReference type="Proteomes" id="UP000178129">
    <property type="component" value="Unassembled WGS sequence"/>
</dbReference>
<dbReference type="PROSITE" id="PS51257">
    <property type="entry name" value="PROKAR_LIPOPROTEIN"/>
    <property type="match status" value="1"/>
</dbReference>
<dbReference type="AlphaFoldDB" id="A0A1E1LGP0"/>
<sequence length="79" mass="8518">MRTSIFFALSLLLPITIAQSCAKTNADRTVDCKDYDTCELIINSGIGSCNVGEKTNGCGLGRRGSQLYVSCNCCYGRPE</sequence>
<organism evidence="2 3">
    <name type="scientific">Rhynchosporium graminicola</name>
    <dbReference type="NCBI Taxonomy" id="2792576"/>
    <lineage>
        <taxon>Eukaryota</taxon>
        <taxon>Fungi</taxon>
        <taxon>Dikarya</taxon>
        <taxon>Ascomycota</taxon>
        <taxon>Pezizomycotina</taxon>
        <taxon>Leotiomycetes</taxon>
        <taxon>Helotiales</taxon>
        <taxon>Ploettnerulaceae</taxon>
        <taxon>Rhynchosporium</taxon>
    </lineage>
</organism>